<gene>
    <name evidence="1" type="ORF">CBA19CS22_18090</name>
</gene>
<name>A0ACB5QUS3_9BURK</name>
<protein>
    <submittedName>
        <fullName evidence="1">Uncharacterized protein</fullName>
    </submittedName>
</protein>
<dbReference type="Proteomes" id="UP001055013">
    <property type="component" value="Unassembled WGS sequence"/>
</dbReference>
<accession>A0ACB5QUS3</accession>
<evidence type="ECO:0000313" key="2">
    <source>
        <dbReference type="Proteomes" id="UP001055013"/>
    </source>
</evidence>
<sequence length="252" mass="25030">MKRKMVVAVLGCCVALSACGGGGGDNNNASAPATPTPSAAGQYAGTVNGRQATVLILDDGRFYTQYSAVGSPTLISGVVAGTVTSSSGSLSNGAGTDYNLEGQGVNNVTLSGTYSAKQSLKASVTYGNGAKSDFSGNYDSTYDTVPSQATVTATFRGTSATNIGTRVGTDSVTLTADSNGSITGNGTSCSFTGSIKPHATGNVYDISLNFGSGSGCAYPNTTATGVGVMSGNQIHAFVQTPSKAGIIFLGTK</sequence>
<evidence type="ECO:0000313" key="1">
    <source>
        <dbReference type="EMBL" id="GJH18482.1"/>
    </source>
</evidence>
<organism evidence="1 2">
    <name type="scientific">Caballeronia novacaledonica</name>
    <dbReference type="NCBI Taxonomy" id="1544861"/>
    <lineage>
        <taxon>Bacteria</taxon>
        <taxon>Pseudomonadati</taxon>
        <taxon>Pseudomonadota</taxon>
        <taxon>Betaproteobacteria</taxon>
        <taxon>Burkholderiales</taxon>
        <taxon>Burkholderiaceae</taxon>
        <taxon>Caballeronia</taxon>
    </lineage>
</organism>
<proteinExistence type="predicted"/>
<reference evidence="1" key="1">
    <citation type="submission" date="2021-09" db="EMBL/GenBank/DDBJ databases">
        <title>Isolation and characterization of 3-chlorobenzoate degrading bacteria from soils in Shizuoka.</title>
        <authorList>
            <person name="Ifat A."/>
            <person name="Ogawa N."/>
            <person name="Kimbara K."/>
            <person name="Moriuchi R."/>
            <person name="Dohra H."/>
            <person name="Shintani M."/>
        </authorList>
    </citation>
    <scope>NUCLEOTIDE SEQUENCE</scope>
    <source>
        <strain evidence="1">19CS2-2</strain>
    </source>
</reference>
<keyword evidence="2" id="KW-1185">Reference proteome</keyword>
<comment type="caution">
    <text evidence="1">The sequence shown here is derived from an EMBL/GenBank/DDBJ whole genome shotgun (WGS) entry which is preliminary data.</text>
</comment>
<dbReference type="EMBL" id="BPUR01000009">
    <property type="protein sequence ID" value="GJH18482.1"/>
    <property type="molecule type" value="Genomic_DNA"/>
</dbReference>